<feature type="domain" description="Calponin-homology (CH)" evidence="2">
    <location>
        <begin position="14"/>
        <end position="120"/>
    </location>
</feature>
<accession>A0A7S0SZD4</accession>
<dbReference type="InterPro" id="IPR036872">
    <property type="entry name" value="CH_dom_sf"/>
</dbReference>
<dbReference type="PROSITE" id="PS50021">
    <property type="entry name" value="CH"/>
    <property type="match status" value="1"/>
</dbReference>
<dbReference type="GO" id="GO:0005930">
    <property type="term" value="C:axoneme"/>
    <property type="evidence" value="ECO:0007669"/>
    <property type="project" value="TreeGrafter"/>
</dbReference>
<name>A0A7S0SZD4_9CHLO</name>
<dbReference type="EMBL" id="HBFC01033329">
    <property type="protein sequence ID" value="CAD8720581.1"/>
    <property type="molecule type" value="Transcribed_RNA"/>
</dbReference>
<dbReference type="AlphaFoldDB" id="A0A7S0SZD4"/>
<dbReference type="GO" id="GO:0008017">
    <property type="term" value="F:microtubule binding"/>
    <property type="evidence" value="ECO:0007669"/>
    <property type="project" value="TreeGrafter"/>
</dbReference>
<dbReference type="GO" id="GO:0051493">
    <property type="term" value="P:regulation of cytoskeleton organization"/>
    <property type="evidence" value="ECO:0007669"/>
    <property type="project" value="TreeGrafter"/>
</dbReference>
<dbReference type="InterPro" id="IPR052111">
    <property type="entry name" value="Spermatogenesis_Ciliary_MAP"/>
</dbReference>
<dbReference type="PANTHER" id="PTHR12509">
    <property type="entry name" value="SPERMATOGENESIS-ASSOCIATED 4-RELATED"/>
    <property type="match status" value="1"/>
</dbReference>
<dbReference type="Gene3D" id="1.10.418.10">
    <property type="entry name" value="Calponin-like domain"/>
    <property type="match status" value="1"/>
</dbReference>
<dbReference type="InterPro" id="IPR001715">
    <property type="entry name" value="CH_dom"/>
</dbReference>
<organism evidence="3">
    <name type="scientific">Mantoniella antarctica</name>
    <dbReference type="NCBI Taxonomy" id="81844"/>
    <lineage>
        <taxon>Eukaryota</taxon>
        <taxon>Viridiplantae</taxon>
        <taxon>Chlorophyta</taxon>
        <taxon>Mamiellophyceae</taxon>
        <taxon>Mamiellales</taxon>
        <taxon>Mamiellaceae</taxon>
        <taxon>Mantoniella</taxon>
    </lineage>
</organism>
<reference evidence="3" key="1">
    <citation type="submission" date="2021-01" db="EMBL/GenBank/DDBJ databases">
        <authorList>
            <person name="Corre E."/>
            <person name="Pelletier E."/>
            <person name="Niang G."/>
            <person name="Scheremetjew M."/>
            <person name="Finn R."/>
            <person name="Kale V."/>
            <person name="Holt S."/>
            <person name="Cochrane G."/>
            <person name="Meng A."/>
            <person name="Brown T."/>
            <person name="Cohen L."/>
        </authorList>
    </citation>
    <scope>NUCLEOTIDE SEQUENCE</scope>
    <source>
        <strain evidence="3">SL-175</strain>
    </source>
</reference>
<dbReference type="PANTHER" id="PTHR12509:SF8">
    <property type="entry name" value="SPERMATOGENESIS-ASSOCIATED PROTEIN 4"/>
    <property type="match status" value="1"/>
</dbReference>
<feature type="region of interest" description="Disordered" evidence="1">
    <location>
        <begin position="134"/>
        <end position="153"/>
    </location>
</feature>
<evidence type="ECO:0000256" key="1">
    <source>
        <dbReference type="SAM" id="MobiDB-lite"/>
    </source>
</evidence>
<dbReference type="Pfam" id="PF06294">
    <property type="entry name" value="CH_2"/>
    <property type="match status" value="1"/>
</dbReference>
<sequence length="196" mass="20741">MHAPELVIRAPPDRALRREVLRWIQGLDLSHSVKNVRRDAANGFLMAEICSRYFPADIQMHSFTNGSSTASKADNWDQLSRFFIRALPQAGLAPSAVDGVMRMSPGYAVDLLEALYTVFTLKPLPPPAPRMDEGSYAGPVTASGGARGGGGGAHLPGSKLLSSTVPAGPTVQFGSIRTMPAESAATARQRIAAAGK</sequence>
<evidence type="ECO:0000313" key="3">
    <source>
        <dbReference type="EMBL" id="CAD8720581.1"/>
    </source>
</evidence>
<gene>
    <name evidence="3" type="ORF">MANT1106_LOCUS19793</name>
</gene>
<evidence type="ECO:0000259" key="2">
    <source>
        <dbReference type="PROSITE" id="PS50021"/>
    </source>
</evidence>
<proteinExistence type="predicted"/>
<dbReference type="InterPro" id="IPR010441">
    <property type="entry name" value="CH_2"/>
</dbReference>
<protein>
    <recommendedName>
        <fullName evidence="2">Calponin-homology (CH) domain-containing protein</fullName>
    </recommendedName>
</protein>